<dbReference type="InterPro" id="IPR032710">
    <property type="entry name" value="NTF2-like_dom_sf"/>
</dbReference>
<evidence type="ECO:0000313" key="3">
    <source>
        <dbReference type="Proteomes" id="UP001501195"/>
    </source>
</evidence>
<dbReference type="Proteomes" id="UP001501195">
    <property type="component" value="Unassembled WGS sequence"/>
</dbReference>
<keyword evidence="3" id="KW-1185">Reference proteome</keyword>
<feature type="domain" description="N-acetyltransferase" evidence="1">
    <location>
        <begin position="126"/>
        <end position="276"/>
    </location>
</feature>
<dbReference type="SUPFAM" id="SSF54427">
    <property type="entry name" value="NTF2-like"/>
    <property type="match status" value="1"/>
</dbReference>
<organism evidence="2 3">
    <name type="scientific">Kineococcus glutinatus</name>
    <dbReference type="NCBI Taxonomy" id="1070872"/>
    <lineage>
        <taxon>Bacteria</taxon>
        <taxon>Bacillati</taxon>
        <taxon>Actinomycetota</taxon>
        <taxon>Actinomycetes</taxon>
        <taxon>Kineosporiales</taxon>
        <taxon>Kineosporiaceae</taxon>
        <taxon>Kineococcus</taxon>
    </lineage>
</organism>
<dbReference type="PROSITE" id="PS51186">
    <property type="entry name" value="GNAT"/>
    <property type="match status" value="1"/>
</dbReference>
<proteinExistence type="predicted"/>
<dbReference type="InterPro" id="IPR016181">
    <property type="entry name" value="Acyl_CoA_acyltransferase"/>
</dbReference>
<evidence type="ECO:0000313" key="2">
    <source>
        <dbReference type="EMBL" id="GAA4976038.1"/>
    </source>
</evidence>
<sequence>MPDAADLLDAYDALCRTTEVDGFPPGTLIEVDDPLVRVHDRRRGFLCTPPDLRLDGPAVDALIERQRDVFAARGTAVEWKHRSHDLPADLPERLLRAGFVAEEPETVLVAEVADVLGLDAQPPAGVVLRQVCEEADLVRVAALESLVWGEDRGWLVADLRAACTAAVPPAAVFTAEADGEVVAAAWLVEQPGSGFAGLWGGSTHPAWRGRGVYRSLVAARARLAAQRGVRWLQVDASADSRPVLERLGFTAVTTVTAYVWTPQASPGATAAGDEAAGTDEVAGTDPALLPVLAELREREPLFHRPAPGAGADDLERQVDPGFWEVGASGRCYSRGHVLEVLRRRAEDGDDGGPWETSGFACRELGPGTYLLTYLLRQGGRFTRRATIWRRTPAGWQVLYHQGTPVAG</sequence>
<name>A0ABP9HR37_9ACTN</name>
<protein>
    <recommendedName>
        <fullName evidence="1">N-acetyltransferase domain-containing protein</fullName>
    </recommendedName>
</protein>
<accession>A0ABP9HR37</accession>
<reference evidence="3" key="1">
    <citation type="journal article" date="2019" name="Int. J. Syst. Evol. Microbiol.">
        <title>The Global Catalogue of Microorganisms (GCM) 10K type strain sequencing project: providing services to taxonomists for standard genome sequencing and annotation.</title>
        <authorList>
            <consortium name="The Broad Institute Genomics Platform"/>
            <consortium name="The Broad Institute Genome Sequencing Center for Infectious Disease"/>
            <person name="Wu L."/>
            <person name="Ma J."/>
        </authorList>
    </citation>
    <scope>NUCLEOTIDE SEQUENCE [LARGE SCALE GENOMIC DNA]</scope>
    <source>
        <strain evidence="3">JCM 18126</strain>
    </source>
</reference>
<dbReference type="RefSeq" id="WP_345711961.1">
    <property type="nucleotide sequence ID" value="NZ_BAABIL010000212.1"/>
</dbReference>
<gene>
    <name evidence="2" type="ORF">GCM10023225_16360</name>
</gene>
<dbReference type="InterPro" id="IPR000182">
    <property type="entry name" value="GNAT_dom"/>
</dbReference>
<evidence type="ECO:0000259" key="1">
    <source>
        <dbReference type="PROSITE" id="PS51186"/>
    </source>
</evidence>
<dbReference type="SUPFAM" id="SSF55729">
    <property type="entry name" value="Acyl-CoA N-acyltransferases (Nat)"/>
    <property type="match status" value="1"/>
</dbReference>
<dbReference type="Gene3D" id="3.40.630.30">
    <property type="match status" value="1"/>
</dbReference>
<comment type="caution">
    <text evidence="2">The sequence shown here is derived from an EMBL/GenBank/DDBJ whole genome shotgun (WGS) entry which is preliminary data.</text>
</comment>
<dbReference type="Pfam" id="PF00583">
    <property type="entry name" value="Acetyltransf_1"/>
    <property type="match status" value="1"/>
</dbReference>
<dbReference type="EMBL" id="BAABIL010000212">
    <property type="protein sequence ID" value="GAA4976038.1"/>
    <property type="molecule type" value="Genomic_DNA"/>
</dbReference>
<dbReference type="CDD" id="cd04301">
    <property type="entry name" value="NAT_SF"/>
    <property type="match status" value="1"/>
</dbReference>